<evidence type="ECO:0000313" key="2">
    <source>
        <dbReference type="EMBL" id="APT86535.1"/>
    </source>
</evidence>
<organism evidence="2 3">
    <name type="scientific">Corynebacterium flavescens</name>
    <dbReference type="NCBI Taxonomy" id="28028"/>
    <lineage>
        <taxon>Bacteria</taxon>
        <taxon>Bacillati</taxon>
        <taxon>Actinomycetota</taxon>
        <taxon>Actinomycetes</taxon>
        <taxon>Mycobacteriales</taxon>
        <taxon>Corynebacteriaceae</taxon>
        <taxon>Corynebacterium</taxon>
    </lineage>
</organism>
<dbReference type="OrthoDB" id="3388207at2"/>
<dbReference type="STRING" id="28028.CFLV_04615"/>
<dbReference type="Proteomes" id="UP000185479">
    <property type="component" value="Chromosome"/>
</dbReference>
<feature type="region of interest" description="Disordered" evidence="1">
    <location>
        <begin position="180"/>
        <end position="224"/>
    </location>
</feature>
<protein>
    <submittedName>
        <fullName evidence="2">LysR family transcriptional regulator</fullName>
    </submittedName>
</protein>
<dbReference type="EMBL" id="CP009246">
    <property type="protein sequence ID" value="APT86535.1"/>
    <property type="molecule type" value="Genomic_DNA"/>
</dbReference>
<reference evidence="2 3" key="1">
    <citation type="submission" date="2014-08" db="EMBL/GenBank/DDBJ databases">
        <title>Complete genome sequence of Corynebacterium flavescens OJ8(T)(=DSM 20296(T)), isolated from cheese.</title>
        <authorList>
            <person name="Ruckert C."/>
            <person name="Albersmeier A."/>
            <person name="Winkler A."/>
            <person name="Kalinowski J."/>
        </authorList>
    </citation>
    <scope>NUCLEOTIDE SEQUENCE [LARGE SCALE GENOMIC DNA]</scope>
    <source>
        <strain evidence="2 3">OJ8</strain>
    </source>
</reference>
<dbReference type="SUPFAM" id="SSF53850">
    <property type="entry name" value="Periplasmic binding protein-like II"/>
    <property type="match status" value="1"/>
</dbReference>
<accession>A0A1L7CL70</accession>
<dbReference type="AlphaFoldDB" id="A0A1L7CL70"/>
<evidence type="ECO:0000256" key="1">
    <source>
        <dbReference type="SAM" id="MobiDB-lite"/>
    </source>
</evidence>
<feature type="compositionally biased region" description="Basic and acidic residues" evidence="1">
    <location>
        <begin position="189"/>
        <end position="203"/>
    </location>
</feature>
<name>A0A1L7CL70_CORFL</name>
<gene>
    <name evidence="2" type="ORF">CFLV_04615</name>
</gene>
<dbReference type="CDD" id="cd05466">
    <property type="entry name" value="PBP2_LTTR_substrate"/>
    <property type="match status" value="1"/>
</dbReference>
<sequence length="224" mass="24134">MLYVAFATGTEPGKWFTRFRENTAHGGLETAAADDALAEVLAGHADVAIARIPREGGDSRVGEGFHQVFLYEEAPGVAVPKDSIYAEMGEDVAKQDLAGEIINYRLGDDGAVDVAAVRAGLQVVGANVGIVIAPRPLLKVLSKKQVKPLGLNDPEVPRTAIVLIWPKDKDGDAIQDFVGITKGRTAHSSRQEKPKRSAREKAQRRAKVAQPPSPRTASKRGRRR</sequence>
<keyword evidence="3" id="KW-1185">Reference proteome</keyword>
<dbReference type="KEGG" id="cfc:CFLV_04615"/>
<dbReference type="GeneID" id="82879995"/>
<dbReference type="RefSeq" id="WP_075729525.1">
    <property type="nucleotide sequence ID" value="NZ_BJNB01000024.1"/>
</dbReference>
<evidence type="ECO:0000313" key="3">
    <source>
        <dbReference type="Proteomes" id="UP000185479"/>
    </source>
</evidence>
<proteinExistence type="predicted"/>